<feature type="transmembrane region" description="Helical" evidence="5">
    <location>
        <begin position="375"/>
        <end position="398"/>
    </location>
</feature>
<feature type="transmembrane region" description="Helical" evidence="5">
    <location>
        <begin position="129"/>
        <end position="149"/>
    </location>
</feature>
<feature type="transmembrane region" description="Helical" evidence="5">
    <location>
        <begin position="75"/>
        <end position="93"/>
    </location>
</feature>
<accession>A0A813FY46</accession>
<evidence type="ECO:0000313" key="8">
    <source>
        <dbReference type="EMBL" id="CAE8662943.1"/>
    </source>
</evidence>
<keyword evidence="9" id="KW-1185">Reference proteome</keyword>
<dbReference type="InterPro" id="IPR018490">
    <property type="entry name" value="cNMP-bd_dom_sf"/>
</dbReference>
<dbReference type="OMA" id="WHASACA"/>
<evidence type="ECO:0000313" key="9">
    <source>
        <dbReference type="Proteomes" id="UP000654075"/>
    </source>
</evidence>
<dbReference type="CDD" id="cd07042">
    <property type="entry name" value="STAS_SulP_like_sulfate_transporter"/>
    <property type="match status" value="1"/>
</dbReference>
<dbReference type="Gene3D" id="2.60.120.10">
    <property type="entry name" value="Jelly Rolls"/>
    <property type="match status" value="1"/>
</dbReference>
<dbReference type="EMBL" id="CAJNNW010018466">
    <property type="protein sequence ID" value="CAE8662943.1"/>
    <property type="molecule type" value="Genomic_DNA"/>
</dbReference>
<gene>
    <name evidence="7" type="ORF">PGLA1383_LOCUS33240</name>
    <name evidence="8" type="ORF">PGLA2088_LOCUS15101</name>
</gene>
<feature type="transmembrane region" description="Helical" evidence="5">
    <location>
        <begin position="404"/>
        <end position="423"/>
    </location>
</feature>
<evidence type="ECO:0000313" key="7">
    <source>
        <dbReference type="EMBL" id="CAE8615523.1"/>
    </source>
</evidence>
<evidence type="ECO:0000256" key="1">
    <source>
        <dbReference type="ARBA" id="ARBA00004141"/>
    </source>
</evidence>
<dbReference type="SUPFAM" id="SSF52091">
    <property type="entry name" value="SpoIIaa-like"/>
    <property type="match status" value="1"/>
</dbReference>
<dbReference type="SUPFAM" id="SSF51206">
    <property type="entry name" value="cAMP-binding domain-like"/>
    <property type="match status" value="1"/>
</dbReference>
<dbReference type="Proteomes" id="UP000654075">
    <property type="component" value="Unassembled WGS sequence"/>
</dbReference>
<comment type="caution">
    <text evidence="7">The sequence shown here is derived from an EMBL/GenBank/DDBJ whole genome shotgun (WGS) entry which is preliminary data.</text>
</comment>
<dbReference type="Pfam" id="PF01740">
    <property type="entry name" value="STAS"/>
    <property type="match status" value="1"/>
</dbReference>
<protein>
    <recommendedName>
        <fullName evidence="6">STAS domain-containing protein</fullName>
    </recommendedName>
</protein>
<dbReference type="InterPro" id="IPR002645">
    <property type="entry name" value="STAS_dom"/>
</dbReference>
<dbReference type="InterPro" id="IPR014710">
    <property type="entry name" value="RmlC-like_jellyroll"/>
</dbReference>
<feature type="transmembrane region" description="Helical" evidence="5">
    <location>
        <begin position="105"/>
        <end position="123"/>
    </location>
</feature>
<keyword evidence="3 5" id="KW-1133">Transmembrane helix</keyword>
<dbReference type="Gene3D" id="3.30.750.24">
    <property type="entry name" value="STAS domain"/>
    <property type="match status" value="1"/>
</dbReference>
<feature type="transmembrane region" description="Helical" evidence="5">
    <location>
        <begin position="41"/>
        <end position="63"/>
    </location>
</feature>
<name>A0A813FY46_POLGL</name>
<evidence type="ECO:0000256" key="3">
    <source>
        <dbReference type="ARBA" id="ARBA00022989"/>
    </source>
</evidence>
<evidence type="ECO:0000256" key="2">
    <source>
        <dbReference type="ARBA" id="ARBA00022692"/>
    </source>
</evidence>
<comment type="subcellular location">
    <subcellularLocation>
        <location evidence="1">Membrane</location>
        <topology evidence="1">Multi-pass membrane protein</topology>
    </subcellularLocation>
</comment>
<reference evidence="7" key="1">
    <citation type="submission" date="2021-02" db="EMBL/GenBank/DDBJ databases">
        <authorList>
            <person name="Dougan E. K."/>
            <person name="Rhodes N."/>
            <person name="Thang M."/>
            <person name="Chan C."/>
        </authorList>
    </citation>
    <scope>NUCLEOTIDE SEQUENCE</scope>
</reference>
<dbReference type="PANTHER" id="PTHR43310">
    <property type="entry name" value="SULFATE TRANSPORTER YBAR-RELATED"/>
    <property type="match status" value="1"/>
</dbReference>
<keyword evidence="4 5" id="KW-0472">Membrane</keyword>
<dbReference type="PROSITE" id="PS50801">
    <property type="entry name" value="STAS"/>
    <property type="match status" value="1"/>
</dbReference>
<proteinExistence type="predicted"/>
<organism evidence="7 9">
    <name type="scientific">Polarella glacialis</name>
    <name type="common">Dinoflagellate</name>
    <dbReference type="NCBI Taxonomy" id="89957"/>
    <lineage>
        <taxon>Eukaryota</taxon>
        <taxon>Sar</taxon>
        <taxon>Alveolata</taxon>
        <taxon>Dinophyceae</taxon>
        <taxon>Suessiales</taxon>
        <taxon>Suessiaceae</taxon>
        <taxon>Polarella</taxon>
    </lineage>
</organism>
<dbReference type="GO" id="GO:0016020">
    <property type="term" value="C:membrane"/>
    <property type="evidence" value="ECO:0007669"/>
    <property type="project" value="UniProtKB-SubCell"/>
</dbReference>
<keyword evidence="2 5" id="KW-0812">Transmembrane</keyword>
<dbReference type="AlphaFoldDB" id="A0A813FY46"/>
<dbReference type="InterPro" id="IPR052706">
    <property type="entry name" value="Membrane-Transporter-like"/>
</dbReference>
<dbReference type="OrthoDB" id="409725at2759"/>
<dbReference type="Pfam" id="PF00916">
    <property type="entry name" value="Sulfate_transp"/>
    <property type="match status" value="1"/>
</dbReference>
<dbReference type="PANTHER" id="PTHR43310:SF2">
    <property type="entry name" value="SLC26A_SULP TRANSPORTER DOMAIN-CONTAINING PROTEIN"/>
    <property type="match status" value="1"/>
</dbReference>
<dbReference type="EMBL" id="CAJNNV010025649">
    <property type="protein sequence ID" value="CAE8615523.1"/>
    <property type="molecule type" value="Genomic_DNA"/>
</dbReference>
<evidence type="ECO:0000256" key="4">
    <source>
        <dbReference type="ARBA" id="ARBA00023136"/>
    </source>
</evidence>
<dbReference type="InterPro" id="IPR036513">
    <property type="entry name" value="STAS_dom_sf"/>
</dbReference>
<feature type="transmembrane region" description="Helical" evidence="5">
    <location>
        <begin position="300"/>
        <end position="321"/>
    </location>
</feature>
<evidence type="ECO:0000256" key="5">
    <source>
        <dbReference type="SAM" id="Phobius"/>
    </source>
</evidence>
<feature type="domain" description="STAS" evidence="6">
    <location>
        <begin position="504"/>
        <end position="610"/>
    </location>
</feature>
<sequence>MADLVHSLLKEDGLSRPPQTPQKDFSSKRWWQPESFALQDLLSPLLGSAVLMPFAVGFVGIVAASNPVLAPRLPMLLASVILSQGFSTLIYVCFSQHYTCTNIDLLSAAFLASMGATLTQYGVPEEDLIVHIFVAQGLLTLLVGLLLCLTSEAGGLAFMRFLPYPVSAGFVSGIGLIILDGGLQLGCGKGMRNLVTGQPILEVYVQAGIALLAALVFLALGQLFEIFSWGEAVRLPLGLLLVTAAAHGVLHFRGVSYHDWEELGIFLPGLRNEPWNEGLSLLAGRIRYIKLDALFCQPAVSLFVSYAFMTVFSMASCAASMEEIQKGDRGKVNLNKEIKIMGLTNIAVALTAGVPISHSLKVATVMQDAGGKTRFWVLLIGLTYMFLYFDSNVASHLAVIPKCAFAGLVISMGVDFLTTSLLAAKQRIAHAELRWVLATAIIVYFDVLLGICFGALVTMFVFVVEYSGITGIVHQASLKEVRSLVERSVAEDKVLDVYGKSCAIFWCSGYVFFGTAADIIEQMEAAMDAEPEMCSLLIDFELVPAVDASGVHILTDFAQRCQEMQPPVAVVFTGLVRRLHLALQTSALAKGIGSGLELQMRRVDEALEWAEDRLIGKFSPCTLLQRRCSGKISSSGTGNKSMAAKLALQAEAAERGDSGVSTLGVLEEFLGQIAPTAPPQDRAMVGICLATSGAALKRYKENDLIYQEGSYADTLLFVVDGYVSLSRTIDAKDAMSYKMPRHHLNEDKGDNFAFEQESQVRLQRVTHGTVLGALEFGAARAAASKLRAGTKTRPIPAQRTTSAHASPWCLALVVPYEALRKALSLNTAVGYEVMSWLSEITSSQALGMLNSTQTKPYRVVGKSDFNRERSVSVDVL</sequence>
<feature type="transmembrane region" description="Helical" evidence="5">
    <location>
        <begin position="161"/>
        <end position="183"/>
    </location>
</feature>
<dbReference type="Proteomes" id="UP000626109">
    <property type="component" value="Unassembled WGS sequence"/>
</dbReference>
<feature type="transmembrane region" description="Helical" evidence="5">
    <location>
        <begin position="435"/>
        <end position="464"/>
    </location>
</feature>
<feature type="transmembrane region" description="Helical" evidence="5">
    <location>
        <begin position="203"/>
        <end position="220"/>
    </location>
</feature>
<dbReference type="InterPro" id="IPR011547">
    <property type="entry name" value="SLC26A/SulP_dom"/>
</dbReference>
<evidence type="ECO:0000259" key="6">
    <source>
        <dbReference type="PROSITE" id="PS50801"/>
    </source>
</evidence>